<gene>
    <name evidence="2" type="ORF">LCGC14_2255620</name>
</gene>
<feature type="region of interest" description="Disordered" evidence="1">
    <location>
        <begin position="1"/>
        <end position="24"/>
    </location>
</feature>
<dbReference type="EMBL" id="LAZR01030847">
    <property type="protein sequence ID" value="KKL55414.1"/>
    <property type="molecule type" value="Genomic_DNA"/>
</dbReference>
<feature type="compositionally biased region" description="Basic and acidic residues" evidence="1">
    <location>
        <begin position="110"/>
        <end position="126"/>
    </location>
</feature>
<dbReference type="AlphaFoldDB" id="A0A0F9D1M2"/>
<comment type="caution">
    <text evidence="2">The sequence shown here is derived from an EMBL/GenBank/DDBJ whole genome shotgun (WGS) entry which is preliminary data.</text>
</comment>
<evidence type="ECO:0000313" key="2">
    <source>
        <dbReference type="EMBL" id="KKL55414.1"/>
    </source>
</evidence>
<reference evidence="2" key="1">
    <citation type="journal article" date="2015" name="Nature">
        <title>Complex archaea that bridge the gap between prokaryotes and eukaryotes.</title>
        <authorList>
            <person name="Spang A."/>
            <person name="Saw J.H."/>
            <person name="Jorgensen S.L."/>
            <person name="Zaremba-Niedzwiedzka K."/>
            <person name="Martijn J."/>
            <person name="Lind A.E."/>
            <person name="van Eijk R."/>
            <person name="Schleper C."/>
            <person name="Guy L."/>
            <person name="Ettema T.J."/>
        </authorList>
    </citation>
    <scope>NUCLEOTIDE SEQUENCE</scope>
</reference>
<sequence length="139" mass="16130">MFSFLLRGQKRKDLQRDDSQDNHKDMLLNKRSVSGSACIICFSSSQRKTNQTVNSAVSAPLRWANDYVPWVKELVGQNFKNVFKKMIVRKQKSGDRMQEIGVIGQNIESRSQKIENRKQKSGDRKQKSGNRNQKSEIRR</sequence>
<organism evidence="2">
    <name type="scientific">marine sediment metagenome</name>
    <dbReference type="NCBI Taxonomy" id="412755"/>
    <lineage>
        <taxon>unclassified sequences</taxon>
        <taxon>metagenomes</taxon>
        <taxon>ecological metagenomes</taxon>
    </lineage>
</organism>
<name>A0A0F9D1M2_9ZZZZ</name>
<accession>A0A0F9D1M2</accession>
<feature type="region of interest" description="Disordered" evidence="1">
    <location>
        <begin position="102"/>
        <end position="139"/>
    </location>
</feature>
<evidence type="ECO:0000256" key="1">
    <source>
        <dbReference type="SAM" id="MobiDB-lite"/>
    </source>
</evidence>
<feature type="compositionally biased region" description="Basic and acidic residues" evidence="1">
    <location>
        <begin position="11"/>
        <end position="24"/>
    </location>
</feature>
<proteinExistence type="predicted"/>
<protein>
    <submittedName>
        <fullName evidence="2">Uncharacterized protein</fullName>
    </submittedName>
</protein>